<sequence>MDDYMFREHVSNCRQVEEATHYVEILNYSVSLEESHASLIFAQWTDGVEWPGCDGSKAQERGLIERRLNPIDFQDPFYNSSEEHPLTMDEFDNFLHRRGAFEPAKVKEGVELVNGIRLVLQKNAKHKDTFTPHTISFKADAYESMVRTMRLPFRAVEGTSVVGPFFWCAYDQDDEDPTLQIIFRKSDVRKKGKTRGWEIMLSHCFSNGITSGYVKGTPSSDIVTAIKHLKYCARQVGHPMLLPIIILSHDLSSQNDQKQRDARDWLRKLEHAVSMRNEIEDEEGYVSKDGYLEVDAISRDLVECHSQVLWKRPQAYLEIVKEIAAGLDKFKAKVPAEHLTPDLDKLHRSMIARLEFYRLKLKGIENYQATTLERLHIQRSARESKIQFQMAGEQRRLAHASKRDSTAMKTISLLGAVFLPGTFLASVFSMTFFDFGNDANPVISKELWVYFAITIPLTIIIVGGWILFDRRREGKFASEDADLEKNIEHMEADIMAMMRKRTMSKANTWTSVTSPIRP</sequence>
<name>A0AA37L8N1_9PEZI</name>
<dbReference type="Gene3D" id="1.20.58.340">
    <property type="entry name" value="Magnesium transport protein CorA, transmembrane region"/>
    <property type="match status" value="1"/>
</dbReference>
<protein>
    <submittedName>
        <fullName evidence="6">Uncharacterized protein</fullName>
    </submittedName>
</protein>
<evidence type="ECO:0000256" key="2">
    <source>
        <dbReference type="ARBA" id="ARBA00022692"/>
    </source>
</evidence>
<dbReference type="Proteomes" id="UP001055115">
    <property type="component" value="Unassembled WGS sequence"/>
</dbReference>
<feature type="transmembrane region" description="Helical" evidence="5">
    <location>
        <begin position="447"/>
        <end position="468"/>
    </location>
</feature>
<evidence type="ECO:0000313" key="7">
    <source>
        <dbReference type="Proteomes" id="UP001055115"/>
    </source>
</evidence>
<evidence type="ECO:0000256" key="5">
    <source>
        <dbReference type="SAM" id="Phobius"/>
    </source>
</evidence>
<accession>A0AA37L8N1</accession>
<comment type="caution">
    <text evidence="6">The sequence shown here is derived from an EMBL/GenBank/DDBJ whole genome shotgun (WGS) entry which is preliminary data.</text>
</comment>
<dbReference type="GeneID" id="73324845"/>
<keyword evidence="7" id="KW-1185">Reference proteome</keyword>
<dbReference type="EMBL" id="BQXU01000008">
    <property type="protein sequence ID" value="GKT43862.1"/>
    <property type="molecule type" value="Genomic_DNA"/>
</dbReference>
<dbReference type="AlphaFoldDB" id="A0AA37L8N1"/>
<organism evidence="6 7">
    <name type="scientific">Colletotrichum spaethianum</name>
    <dbReference type="NCBI Taxonomy" id="700344"/>
    <lineage>
        <taxon>Eukaryota</taxon>
        <taxon>Fungi</taxon>
        <taxon>Dikarya</taxon>
        <taxon>Ascomycota</taxon>
        <taxon>Pezizomycotina</taxon>
        <taxon>Sordariomycetes</taxon>
        <taxon>Hypocreomycetidae</taxon>
        <taxon>Glomerellales</taxon>
        <taxon>Glomerellaceae</taxon>
        <taxon>Colletotrichum</taxon>
        <taxon>Colletotrichum spaethianum species complex</taxon>
    </lineage>
</organism>
<dbReference type="GO" id="GO:0016020">
    <property type="term" value="C:membrane"/>
    <property type="evidence" value="ECO:0007669"/>
    <property type="project" value="UniProtKB-SubCell"/>
</dbReference>
<dbReference type="SUPFAM" id="SSF144083">
    <property type="entry name" value="Magnesium transport protein CorA, transmembrane region"/>
    <property type="match status" value="1"/>
</dbReference>
<evidence type="ECO:0000313" key="6">
    <source>
        <dbReference type="EMBL" id="GKT43862.1"/>
    </source>
</evidence>
<keyword evidence="4 5" id="KW-0472">Membrane</keyword>
<feature type="transmembrane region" description="Helical" evidence="5">
    <location>
        <begin position="411"/>
        <end position="435"/>
    </location>
</feature>
<evidence type="ECO:0000256" key="4">
    <source>
        <dbReference type="ARBA" id="ARBA00023136"/>
    </source>
</evidence>
<dbReference type="InterPro" id="IPR045863">
    <property type="entry name" value="CorA_TM1_TM2"/>
</dbReference>
<gene>
    <name evidence="6" type="ORF">ColSpa_04043</name>
</gene>
<keyword evidence="3 5" id="KW-1133">Transmembrane helix</keyword>
<reference evidence="6 7" key="1">
    <citation type="submission" date="2022-03" db="EMBL/GenBank/DDBJ databases">
        <title>Genome data of Colletotrichum spp.</title>
        <authorList>
            <person name="Utami Y.D."/>
            <person name="Hiruma K."/>
        </authorList>
    </citation>
    <scope>NUCLEOTIDE SEQUENCE [LARGE SCALE GENOMIC DNA]</scope>
    <source>
        <strain evidence="6 7">MAFF 239500</strain>
    </source>
</reference>
<proteinExistence type="predicted"/>
<evidence type="ECO:0000256" key="3">
    <source>
        <dbReference type="ARBA" id="ARBA00022989"/>
    </source>
</evidence>
<dbReference type="RefSeq" id="XP_049126212.1">
    <property type="nucleotide sequence ID" value="XM_049270255.1"/>
</dbReference>
<keyword evidence="2 5" id="KW-0812">Transmembrane</keyword>
<evidence type="ECO:0000256" key="1">
    <source>
        <dbReference type="ARBA" id="ARBA00004141"/>
    </source>
</evidence>
<comment type="subcellular location">
    <subcellularLocation>
        <location evidence="1">Membrane</location>
        <topology evidence="1">Multi-pass membrane protein</topology>
    </subcellularLocation>
</comment>